<dbReference type="InterPro" id="IPR011701">
    <property type="entry name" value="MFS"/>
</dbReference>
<feature type="transmembrane region" description="Helical" evidence="6">
    <location>
        <begin position="510"/>
        <end position="528"/>
    </location>
</feature>
<dbReference type="PANTHER" id="PTHR23501:SF39">
    <property type="entry name" value="MULTIDRUG TRANSPORTER, PUTATIVE (AFU_ORTHOLOGUE AFUA_1G05010)-RELATED"/>
    <property type="match status" value="1"/>
</dbReference>
<feature type="compositionally biased region" description="Polar residues" evidence="5">
    <location>
        <begin position="559"/>
        <end position="573"/>
    </location>
</feature>
<dbReference type="InterPro" id="IPR036259">
    <property type="entry name" value="MFS_trans_sf"/>
</dbReference>
<feature type="region of interest" description="Disordered" evidence="5">
    <location>
        <begin position="538"/>
        <end position="580"/>
    </location>
</feature>
<evidence type="ECO:0000256" key="5">
    <source>
        <dbReference type="SAM" id="MobiDB-lite"/>
    </source>
</evidence>
<feature type="transmembrane region" description="Helical" evidence="6">
    <location>
        <begin position="62"/>
        <end position="81"/>
    </location>
</feature>
<feature type="transmembrane region" description="Helical" evidence="6">
    <location>
        <begin position="88"/>
        <end position="108"/>
    </location>
</feature>
<dbReference type="Gene3D" id="1.20.1250.20">
    <property type="entry name" value="MFS general substrate transporter like domains"/>
    <property type="match status" value="2"/>
</dbReference>
<proteinExistence type="predicted"/>
<dbReference type="PANTHER" id="PTHR23501">
    <property type="entry name" value="MAJOR FACILITATOR SUPERFAMILY"/>
    <property type="match status" value="1"/>
</dbReference>
<sequence>MASGSGQSFFGPHLVRDLKILSCLLVPVFLETLDYTLISEGQTHIASAFNALNLQSWIGTSYLITNCTFLPLYAATAVMFGRFAAMQVALWSFLLGSIISTVGESMVVVAVGRGIQGVGGAGFLMVVQIILADSGLNTSQPHVLVMYAIAFVVGPVISGPLVEDNFRWFFGINLICLAVGIPLSFVFLRKMAKKGDPIPRLPTSTQENYSIFEKLVLVDWLGIALMFLSSLCIVLALSYGPFDAWKSGRFIASLVLGIILFFATIAWEWVLLRARQDPTRTSTLAVMFRALPLEAFKHPNVIAIQFGNLLSGMSMYQSFYFVVIFGALGQGRSINSVSIQILFYVPGMFVGSIITRRLMSLTHQPKYPAMIGLVAIVIGSIIGGIGAQKDSNAYIDASLALFGLGGQLTIGPLIALSRAVEGDLRPRVLGLLPFFRSLGGLIALAQSFAIMNAKVRSYLAHAATDSSAYSAFDRIFFHNLSTNDGVHSLEQISQLPSTVQGVVEQAYRFGVHWTFFALIPWAGLALVLSPLMQKVPYPPPESAVEGQQAHGEKPEVATSEGTPGSSVSQSANEQFAPPAR</sequence>
<feature type="transmembrane region" description="Helical" evidence="6">
    <location>
        <begin position="144"/>
        <end position="162"/>
    </location>
</feature>
<feature type="transmembrane region" description="Helical" evidence="6">
    <location>
        <begin position="306"/>
        <end position="328"/>
    </location>
</feature>
<dbReference type="AlphaFoldDB" id="A0A5M3MLK0"/>
<evidence type="ECO:0000256" key="3">
    <source>
        <dbReference type="ARBA" id="ARBA00022989"/>
    </source>
</evidence>
<keyword evidence="4 6" id="KW-0472">Membrane</keyword>
<feature type="transmembrane region" description="Helical" evidence="6">
    <location>
        <begin position="367"/>
        <end position="387"/>
    </location>
</feature>
<organism evidence="8 9">
    <name type="scientific">Coniophora puteana (strain RWD-64-598)</name>
    <name type="common">Brown rot fungus</name>
    <dbReference type="NCBI Taxonomy" id="741705"/>
    <lineage>
        <taxon>Eukaryota</taxon>
        <taxon>Fungi</taxon>
        <taxon>Dikarya</taxon>
        <taxon>Basidiomycota</taxon>
        <taxon>Agaricomycotina</taxon>
        <taxon>Agaricomycetes</taxon>
        <taxon>Agaricomycetidae</taxon>
        <taxon>Boletales</taxon>
        <taxon>Coniophorineae</taxon>
        <taxon>Coniophoraceae</taxon>
        <taxon>Coniophora</taxon>
    </lineage>
</organism>
<feature type="transmembrane region" description="Helical" evidence="6">
    <location>
        <begin position="250"/>
        <end position="272"/>
    </location>
</feature>
<keyword evidence="2 6" id="KW-0812">Transmembrane</keyword>
<dbReference type="KEGG" id="cput:CONPUDRAFT_138081"/>
<evidence type="ECO:0000256" key="6">
    <source>
        <dbReference type="SAM" id="Phobius"/>
    </source>
</evidence>
<evidence type="ECO:0000259" key="7">
    <source>
        <dbReference type="PROSITE" id="PS50850"/>
    </source>
</evidence>
<comment type="caution">
    <text evidence="8">The sequence shown here is derived from an EMBL/GenBank/DDBJ whole genome shotgun (WGS) entry which is preliminary data.</text>
</comment>
<dbReference type="Proteomes" id="UP000053558">
    <property type="component" value="Unassembled WGS sequence"/>
</dbReference>
<dbReference type="OrthoDB" id="6770063at2759"/>
<keyword evidence="3 6" id="KW-1133">Transmembrane helix</keyword>
<dbReference type="Pfam" id="PF07690">
    <property type="entry name" value="MFS_1"/>
    <property type="match status" value="1"/>
</dbReference>
<dbReference type="RefSeq" id="XP_007770258.1">
    <property type="nucleotide sequence ID" value="XM_007772068.1"/>
</dbReference>
<evidence type="ECO:0000313" key="8">
    <source>
        <dbReference type="EMBL" id="EIW79936.1"/>
    </source>
</evidence>
<dbReference type="GeneID" id="19201132"/>
<feature type="transmembrane region" description="Helical" evidence="6">
    <location>
        <begin position="428"/>
        <end position="451"/>
    </location>
</feature>
<name>A0A5M3MLK0_CONPW</name>
<dbReference type="InterPro" id="IPR020846">
    <property type="entry name" value="MFS_dom"/>
</dbReference>
<feature type="transmembrane region" description="Helical" evidence="6">
    <location>
        <begin position="114"/>
        <end position="132"/>
    </location>
</feature>
<evidence type="ECO:0000313" key="9">
    <source>
        <dbReference type="Proteomes" id="UP000053558"/>
    </source>
</evidence>
<feature type="transmembrane region" description="Helical" evidence="6">
    <location>
        <begin position="334"/>
        <end position="355"/>
    </location>
</feature>
<gene>
    <name evidence="8" type="ORF">CONPUDRAFT_138081</name>
</gene>
<dbReference type="PROSITE" id="PS50850">
    <property type="entry name" value="MFS"/>
    <property type="match status" value="1"/>
</dbReference>
<feature type="transmembrane region" description="Helical" evidence="6">
    <location>
        <begin position="393"/>
        <end position="416"/>
    </location>
</feature>
<feature type="transmembrane region" description="Helical" evidence="6">
    <location>
        <begin position="168"/>
        <end position="188"/>
    </location>
</feature>
<evidence type="ECO:0000256" key="4">
    <source>
        <dbReference type="ARBA" id="ARBA00023136"/>
    </source>
</evidence>
<evidence type="ECO:0000256" key="1">
    <source>
        <dbReference type="ARBA" id="ARBA00004141"/>
    </source>
</evidence>
<dbReference type="GO" id="GO:0005886">
    <property type="term" value="C:plasma membrane"/>
    <property type="evidence" value="ECO:0007669"/>
    <property type="project" value="TreeGrafter"/>
</dbReference>
<evidence type="ECO:0000256" key="2">
    <source>
        <dbReference type="ARBA" id="ARBA00022692"/>
    </source>
</evidence>
<protein>
    <submittedName>
        <fullName evidence="8">MFS general substrate transporter</fullName>
    </submittedName>
</protein>
<dbReference type="EMBL" id="JH711580">
    <property type="protein sequence ID" value="EIW79936.1"/>
    <property type="molecule type" value="Genomic_DNA"/>
</dbReference>
<keyword evidence="9" id="KW-1185">Reference proteome</keyword>
<dbReference type="GO" id="GO:0022857">
    <property type="term" value="F:transmembrane transporter activity"/>
    <property type="evidence" value="ECO:0007669"/>
    <property type="project" value="InterPro"/>
</dbReference>
<feature type="domain" description="Major facilitator superfamily (MFS) profile" evidence="7">
    <location>
        <begin position="20"/>
        <end position="537"/>
    </location>
</feature>
<accession>A0A5M3MLK0</accession>
<comment type="subcellular location">
    <subcellularLocation>
        <location evidence="1">Membrane</location>
        <topology evidence="1">Multi-pass membrane protein</topology>
    </subcellularLocation>
</comment>
<dbReference type="SUPFAM" id="SSF103473">
    <property type="entry name" value="MFS general substrate transporter"/>
    <property type="match status" value="1"/>
</dbReference>
<feature type="transmembrane region" description="Helical" evidence="6">
    <location>
        <begin position="215"/>
        <end position="238"/>
    </location>
</feature>
<reference evidence="9" key="1">
    <citation type="journal article" date="2012" name="Science">
        <title>The Paleozoic origin of enzymatic lignin decomposition reconstructed from 31 fungal genomes.</title>
        <authorList>
            <person name="Floudas D."/>
            <person name="Binder M."/>
            <person name="Riley R."/>
            <person name="Barry K."/>
            <person name="Blanchette R.A."/>
            <person name="Henrissat B."/>
            <person name="Martinez A.T."/>
            <person name="Otillar R."/>
            <person name="Spatafora J.W."/>
            <person name="Yadav J.S."/>
            <person name="Aerts A."/>
            <person name="Benoit I."/>
            <person name="Boyd A."/>
            <person name="Carlson A."/>
            <person name="Copeland A."/>
            <person name="Coutinho P.M."/>
            <person name="de Vries R.P."/>
            <person name="Ferreira P."/>
            <person name="Findley K."/>
            <person name="Foster B."/>
            <person name="Gaskell J."/>
            <person name="Glotzer D."/>
            <person name="Gorecki P."/>
            <person name="Heitman J."/>
            <person name="Hesse C."/>
            <person name="Hori C."/>
            <person name="Igarashi K."/>
            <person name="Jurgens J.A."/>
            <person name="Kallen N."/>
            <person name="Kersten P."/>
            <person name="Kohler A."/>
            <person name="Kuees U."/>
            <person name="Kumar T.K.A."/>
            <person name="Kuo A."/>
            <person name="LaButti K."/>
            <person name="Larrondo L.F."/>
            <person name="Lindquist E."/>
            <person name="Ling A."/>
            <person name="Lombard V."/>
            <person name="Lucas S."/>
            <person name="Lundell T."/>
            <person name="Martin R."/>
            <person name="McLaughlin D.J."/>
            <person name="Morgenstern I."/>
            <person name="Morin E."/>
            <person name="Murat C."/>
            <person name="Nagy L.G."/>
            <person name="Nolan M."/>
            <person name="Ohm R.A."/>
            <person name="Patyshakuliyeva A."/>
            <person name="Rokas A."/>
            <person name="Ruiz-Duenas F.J."/>
            <person name="Sabat G."/>
            <person name="Salamov A."/>
            <person name="Samejima M."/>
            <person name="Schmutz J."/>
            <person name="Slot J.C."/>
            <person name="St John F."/>
            <person name="Stenlid J."/>
            <person name="Sun H."/>
            <person name="Sun S."/>
            <person name="Syed K."/>
            <person name="Tsang A."/>
            <person name="Wiebenga A."/>
            <person name="Young D."/>
            <person name="Pisabarro A."/>
            <person name="Eastwood D.C."/>
            <person name="Martin F."/>
            <person name="Cullen D."/>
            <person name="Grigoriev I.V."/>
            <person name="Hibbett D.S."/>
        </authorList>
    </citation>
    <scope>NUCLEOTIDE SEQUENCE [LARGE SCALE GENOMIC DNA]</scope>
    <source>
        <strain evidence="9">RWD-64-598 SS2</strain>
    </source>
</reference>